<proteinExistence type="predicted"/>
<dbReference type="EMBL" id="CP009111">
    <property type="protein sequence ID" value="ANS26431.1"/>
    <property type="molecule type" value="Genomic_DNA"/>
</dbReference>
<reference evidence="2 3" key="1">
    <citation type="submission" date="2014-07" db="EMBL/GenBank/DDBJ databases">
        <authorList>
            <person name="Zhang J.E."/>
            <person name="Yang H."/>
            <person name="Guo J."/>
            <person name="Deng Z."/>
            <person name="Luo H."/>
            <person name="Luo M."/>
            <person name="Zhao B."/>
        </authorList>
    </citation>
    <scope>NUCLEOTIDE SEQUENCE [LARGE SCALE GENOMIC DNA]</scope>
    <source>
        <strain evidence="2 3">1CP</strain>
    </source>
</reference>
<dbReference type="AlphaFoldDB" id="A0A1B1K1F1"/>
<evidence type="ECO:0000259" key="1">
    <source>
        <dbReference type="Pfam" id="PF04230"/>
    </source>
</evidence>
<evidence type="ECO:0000313" key="3">
    <source>
        <dbReference type="Proteomes" id="UP000186108"/>
    </source>
</evidence>
<accession>A0A1B1K1F1</accession>
<dbReference type="Pfam" id="PF04230">
    <property type="entry name" value="PS_pyruv_trans"/>
    <property type="match status" value="1"/>
</dbReference>
<name>A0A1B1K1F1_RHOOP</name>
<dbReference type="RefSeq" id="WP_065489825.1">
    <property type="nucleotide sequence ID" value="NZ_CP009111.1"/>
</dbReference>
<dbReference type="PANTHER" id="PTHR36836:SF1">
    <property type="entry name" value="COLANIC ACID BIOSYNTHESIS PROTEIN WCAK"/>
    <property type="match status" value="1"/>
</dbReference>
<dbReference type="PANTHER" id="PTHR36836">
    <property type="entry name" value="COLANIC ACID BIOSYNTHESIS PROTEIN WCAK"/>
    <property type="match status" value="1"/>
</dbReference>
<sequence>MVARNTVRVLVLWADNKAANYGLRVLANGNAAIVRRALAGMAVEVDFQDFGPGDSPISFGTKSILRDVFSRRGPIKTKLRNYDLIIDSGAGDSFADIYGFKRLSFIIYAHLMIRFLRIPLILGPQTIGPFESRVGRFFAKQSLNQAQIVLARDSESTDFSRRLGRGADITVTDVVFALDTPPMRKSSSTDVLVNVSGLLWFSDDHVDSTKYRDSVVALVSELTSREIGVALLAHVVNSPSGNDDVDACHEAAARIKKETGRAVELLVPRDLGEARDMVAAAFLVVGARMHACLNAISVGTPAIPWAYSRKFKPLLDDLDWRMTVDLRTDPYPAQTTMSMILDTDWAERRNYLQHILSTAHERLEQASSVIGSYYSRDREKIV</sequence>
<protein>
    <submittedName>
        <fullName evidence="2">Polysaccharide pyruvyl transferase</fullName>
    </submittedName>
</protein>
<keyword evidence="2" id="KW-0808">Transferase</keyword>
<organism evidence="2 3">
    <name type="scientific">Rhodococcus opacus</name>
    <name type="common">Nocardia opaca</name>
    <dbReference type="NCBI Taxonomy" id="37919"/>
    <lineage>
        <taxon>Bacteria</taxon>
        <taxon>Bacillati</taxon>
        <taxon>Actinomycetota</taxon>
        <taxon>Actinomycetes</taxon>
        <taxon>Mycobacteriales</taxon>
        <taxon>Nocardiaceae</taxon>
        <taxon>Rhodococcus</taxon>
    </lineage>
</organism>
<gene>
    <name evidence="2" type="ORF">R1CP_08555</name>
</gene>
<evidence type="ECO:0000313" key="2">
    <source>
        <dbReference type="EMBL" id="ANS26431.1"/>
    </source>
</evidence>
<dbReference type="Proteomes" id="UP000186108">
    <property type="component" value="Chromosome"/>
</dbReference>
<dbReference type="GO" id="GO:0016740">
    <property type="term" value="F:transferase activity"/>
    <property type="evidence" value="ECO:0007669"/>
    <property type="project" value="UniProtKB-KW"/>
</dbReference>
<dbReference type="InterPro" id="IPR007345">
    <property type="entry name" value="Polysacch_pyruvyl_Trfase"/>
</dbReference>
<feature type="domain" description="Polysaccharide pyruvyl transferase" evidence="1">
    <location>
        <begin position="34"/>
        <end position="308"/>
    </location>
</feature>